<dbReference type="AlphaFoldDB" id="A0A0M6ZYY2"/>
<evidence type="ECO:0000256" key="3">
    <source>
        <dbReference type="ARBA" id="ARBA00023125"/>
    </source>
</evidence>
<evidence type="ECO:0000313" key="7">
    <source>
        <dbReference type="Proteomes" id="UP000049983"/>
    </source>
</evidence>
<keyword evidence="2" id="KW-0805">Transcription regulation</keyword>
<dbReference type="GO" id="GO:0030246">
    <property type="term" value="F:carbohydrate binding"/>
    <property type="evidence" value="ECO:0007669"/>
    <property type="project" value="InterPro"/>
</dbReference>
<dbReference type="SUPFAM" id="SSF100950">
    <property type="entry name" value="NagB/RpiA/CoA transferase-like"/>
    <property type="match status" value="1"/>
</dbReference>
<evidence type="ECO:0000256" key="1">
    <source>
        <dbReference type="ARBA" id="ARBA00010466"/>
    </source>
</evidence>
<evidence type="ECO:0000313" key="6">
    <source>
        <dbReference type="EMBL" id="CTQ70068.1"/>
    </source>
</evidence>
<keyword evidence="3" id="KW-0238">DNA-binding</keyword>
<dbReference type="EMBL" id="CXWC01000010">
    <property type="protein sequence ID" value="CTQ70068.1"/>
    <property type="molecule type" value="Genomic_DNA"/>
</dbReference>
<comment type="similarity">
    <text evidence="1">Belongs to the SorC transcriptional regulatory family.</text>
</comment>
<dbReference type="RefSeq" id="WP_055112882.1">
    <property type="nucleotide sequence ID" value="NZ_CANKXR010000010.1"/>
</dbReference>
<sequence length="319" mass="34157">MAVEAKNNPDVAARAAWLHFVGGLTQGEVARHLNVTNTRAHRLIARAQADGLVQIFVDVEATECVMLERRLMERFGLKFCRVAMEIPESGPMPLRSLATVGAQYLMEVSSGKRHKTIGLGNGRTLTGSVNAMGRDPVVGKQFVSVLGGLTRSFAANPYDVIYRLAQKTGAEAHLLPAPLYANTAEDKAVMMKQFGIADTMALIDEASLVVLGVGSLDPDSGSIIDTAIDDPNKTRELREGGAVAELLGQFFDIDGQQIETEFDQRVMAPPIKSLKGREVTAIAGGANKVKAITAALKNGHLTGLLTDEVTAKALVEDHE</sequence>
<evidence type="ECO:0000256" key="2">
    <source>
        <dbReference type="ARBA" id="ARBA00023015"/>
    </source>
</evidence>
<gene>
    <name evidence="6" type="primary">lsrR_1</name>
    <name evidence="6" type="ORF">LA5096_02354</name>
</gene>
<dbReference type="GO" id="GO:0003677">
    <property type="term" value="F:DNA binding"/>
    <property type="evidence" value="ECO:0007669"/>
    <property type="project" value="UniProtKB-KW"/>
</dbReference>
<protein>
    <submittedName>
        <fullName evidence="6">Transcriptional regulator LsrR</fullName>
    </submittedName>
</protein>
<dbReference type="OrthoDB" id="7065657at2"/>
<proteinExistence type="inferred from homology"/>
<dbReference type="Gene3D" id="1.10.10.10">
    <property type="entry name" value="Winged helix-like DNA-binding domain superfamily/Winged helix DNA-binding domain"/>
    <property type="match status" value="1"/>
</dbReference>
<organism evidence="6 7">
    <name type="scientific">Roseibium album</name>
    <dbReference type="NCBI Taxonomy" id="311410"/>
    <lineage>
        <taxon>Bacteria</taxon>
        <taxon>Pseudomonadati</taxon>
        <taxon>Pseudomonadota</taxon>
        <taxon>Alphaproteobacteria</taxon>
        <taxon>Hyphomicrobiales</taxon>
        <taxon>Stappiaceae</taxon>
        <taxon>Roseibium</taxon>
    </lineage>
</organism>
<evidence type="ECO:0000259" key="5">
    <source>
        <dbReference type="Pfam" id="PF04198"/>
    </source>
</evidence>
<dbReference type="InterPro" id="IPR037171">
    <property type="entry name" value="NagB/RpiA_transferase-like"/>
</dbReference>
<keyword evidence="7" id="KW-1185">Reference proteome</keyword>
<feature type="domain" description="Sugar-binding" evidence="5">
    <location>
        <begin position="60"/>
        <end position="315"/>
    </location>
</feature>
<dbReference type="PANTHER" id="PTHR34294">
    <property type="entry name" value="TRANSCRIPTIONAL REGULATOR-RELATED"/>
    <property type="match status" value="1"/>
</dbReference>
<name>A0A0M6ZYY2_9HYPH</name>
<dbReference type="InterPro" id="IPR051054">
    <property type="entry name" value="SorC_transcr_regulators"/>
</dbReference>
<keyword evidence="4" id="KW-0804">Transcription</keyword>
<dbReference type="Pfam" id="PF04198">
    <property type="entry name" value="Sugar-bind"/>
    <property type="match status" value="1"/>
</dbReference>
<accession>A0A0M6ZYY2</accession>
<dbReference type="GeneID" id="97669744"/>
<dbReference type="Gene3D" id="3.40.50.1360">
    <property type="match status" value="1"/>
</dbReference>
<dbReference type="PANTHER" id="PTHR34294:SF1">
    <property type="entry name" value="TRANSCRIPTIONAL REGULATOR LSRR"/>
    <property type="match status" value="1"/>
</dbReference>
<evidence type="ECO:0000256" key="4">
    <source>
        <dbReference type="ARBA" id="ARBA00023163"/>
    </source>
</evidence>
<reference evidence="7" key="1">
    <citation type="submission" date="2015-07" db="EMBL/GenBank/DDBJ databases">
        <authorList>
            <person name="Rodrigo-Torres Lidia"/>
            <person name="Arahal R.David."/>
        </authorList>
    </citation>
    <scope>NUCLEOTIDE SEQUENCE [LARGE SCALE GENOMIC DNA]</scope>
    <source>
        <strain evidence="7">CECT 5096</strain>
    </source>
</reference>
<dbReference type="STRING" id="311410.LA5095_01099"/>
<dbReference type="InterPro" id="IPR007324">
    <property type="entry name" value="Sugar-bd_dom_put"/>
</dbReference>
<dbReference type="InterPro" id="IPR036388">
    <property type="entry name" value="WH-like_DNA-bd_sf"/>
</dbReference>
<dbReference type="Proteomes" id="UP000049983">
    <property type="component" value="Unassembled WGS sequence"/>
</dbReference>